<organism evidence="2 3">
    <name type="scientific">Mycobacterium basiliense</name>
    <dbReference type="NCBI Taxonomy" id="2094119"/>
    <lineage>
        <taxon>Bacteria</taxon>
        <taxon>Bacillati</taxon>
        <taxon>Actinomycetota</taxon>
        <taxon>Actinomycetes</taxon>
        <taxon>Mycobacteriales</taxon>
        <taxon>Mycobacteriaceae</taxon>
        <taxon>Mycobacterium</taxon>
    </lineage>
</organism>
<dbReference type="PANTHER" id="PTHR40279">
    <property type="entry name" value="PQQC-LIKE PROTEIN"/>
    <property type="match status" value="1"/>
</dbReference>
<dbReference type="Proteomes" id="UP000269998">
    <property type="component" value="Chromosome"/>
</dbReference>
<dbReference type="SMART" id="SM01236">
    <property type="entry name" value="Haem_oxygenase_2"/>
    <property type="match status" value="1"/>
</dbReference>
<dbReference type="PANTHER" id="PTHR40279:SF3">
    <property type="entry name" value="4-AMINOBENZOATE SYNTHASE"/>
    <property type="match status" value="1"/>
</dbReference>
<sequence length="221" mass="24444">MTAHPLSLRTNDLRTKLIDHNFFSDRTLYGLSRDEVATVVGQWWHPLSNFPRFLSQLIAVVPSFEVQTAVSRILFEELGEGDPQRAHPIIYIDSMTAAGFTKEEVIGAPRLPATAALIDGYETSTVEALSGLGYLYGTETADLAMVSGIGKAVYNVSQCDRLPWVDIHVQQEPGHVNAADEAIAPRFSQDEEAAITRAAEQMWSLWIDFFAQFDLAVSRSA</sequence>
<accession>A0A3S4BTV3</accession>
<dbReference type="InterPro" id="IPR039068">
    <property type="entry name" value="PqqC-like"/>
</dbReference>
<dbReference type="InterPro" id="IPR016084">
    <property type="entry name" value="Haem_Oase-like_multi-hlx"/>
</dbReference>
<dbReference type="GO" id="GO:0016491">
    <property type="term" value="F:oxidoreductase activity"/>
    <property type="evidence" value="ECO:0007669"/>
    <property type="project" value="UniProtKB-KW"/>
</dbReference>
<reference evidence="3" key="1">
    <citation type="submission" date="2018-02" db="EMBL/GenBank/DDBJ databases">
        <authorList>
            <person name="Seth-Smith MB H."/>
            <person name="Seth-Smith H."/>
        </authorList>
    </citation>
    <scope>NUCLEOTIDE SEQUENCE [LARGE SCALE GENOMIC DNA]</scope>
</reference>
<dbReference type="SUPFAM" id="SSF48613">
    <property type="entry name" value="Heme oxygenase-like"/>
    <property type="match status" value="1"/>
</dbReference>
<dbReference type="EMBL" id="LR130759">
    <property type="protein sequence ID" value="VDM87532.1"/>
    <property type="molecule type" value="Genomic_DNA"/>
</dbReference>
<evidence type="ECO:0000256" key="1">
    <source>
        <dbReference type="ARBA" id="ARBA00023002"/>
    </source>
</evidence>
<keyword evidence="1" id="KW-0560">Oxidoreductase</keyword>
<dbReference type="Pfam" id="PF14518">
    <property type="entry name" value="Haem_oxygenas_2"/>
    <property type="match status" value="1"/>
</dbReference>
<dbReference type="OrthoDB" id="793940at2"/>
<protein>
    <submittedName>
        <fullName evidence="2">Pyrroloquinoline quinone (Coenzyme PQQ) biosynthesis protein C</fullName>
    </submittedName>
</protein>
<evidence type="ECO:0000313" key="3">
    <source>
        <dbReference type="Proteomes" id="UP000269998"/>
    </source>
</evidence>
<dbReference type="RefSeq" id="WP_158015658.1">
    <property type="nucleotide sequence ID" value="NZ_CBCSKE010000094.1"/>
</dbReference>
<evidence type="ECO:0000313" key="2">
    <source>
        <dbReference type="EMBL" id="VDM87532.1"/>
    </source>
</evidence>
<gene>
    <name evidence="2" type="ORF">MB901379_01076</name>
</gene>
<name>A0A3S4BTV3_9MYCO</name>
<dbReference type="KEGG" id="mbai:MB901379_01076"/>
<proteinExistence type="predicted"/>
<dbReference type="Gene3D" id="1.20.910.10">
    <property type="entry name" value="Heme oxygenase-like"/>
    <property type="match status" value="1"/>
</dbReference>
<keyword evidence="3" id="KW-1185">Reference proteome</keyword>
<dbReference type="AlphaFoldDB" id="A0A3S4BTV3"/>